<dbReference type="InterPro" id="IPR015378">
    <property type="entry name" value="Transposase-like_Mu_C"/>
</dbReference>
<comment type="caution">
    <text evidence="2">The sequence shown here is derived from an EMBL/GenBank/DDBJ whole genome shotgun (WGS) entry which is preliminary data.</text>
</comment>
<dbReference type="Gene3D" id="3.30.420.10">
    <property type="entry name" value="Ribonuclease H-like superfamily/Ribonuclease H"/>
    <property type="match status" value="1"/>
</dbReference>
<evidence type="ECO:0000313" key="3">
    <source>
        <dbReference type="Proteomes" id="UP001197770"/>
    </source>
</evidence>
<dbReference type="SUPFAM" id="SSF53098">
    <property type="entry name" value="Ribonuclease H-like"/>
    <property type="match status" value="1"/>
</dbReference>
<reference evidence="2 3" key="1">
    <citation type="submission" date="2021-11" db="EMBL/GenBank/DDBJ databases">
        <title>Seasonal and diel survey of microbial diversity of the Tyrrhenian coast.</title>
        <authorList>
            <person name="Gattoni G."/>
            <person name="Corral P."/>
        </authorList>
    </citation>
    <scope>NUCLEOTIDE SEQUENCE [LARGE SCALE GENOMIC DNA]</scope>
    <source>
        <strain evidence="2 3">Mr9</strain>
    </source>
</reference>
<dbReference type="InterPro" id="IPR001584">
    <property type="entry name" value="Integrase_cat-core"/>
</dbReference>
<sequence length="717" mass="83545">MIGFVSHHVLEELGMSEGFVLKALSEFRTGKSNSWENIPNPNGKGYLVNLDSVPPRSRKKYNIPTSNEYAKKQYLEQQEALEKALQEAEKDKLFRFDKERQSLVEAYNTQWFKYLETYREWYAHNPKRCEELAAQSAKDHAFWVRMLEITGTKYKAFRGKVSVGFDHYLDVRTRVTLTTNTDSLVHFRKRLKDLREAREYSDQSFIEMIAIKNTKQNNHRQKTDEFHKALALSILSHPKVYAYRVATDLINHHCLQEGKPTVTESWVKSLMSKDKKFKTLVNQHRYGAKHFDDWLLPHAVRKLPTYPGNVWMIDGTPVQFFCWNESRTKVIRLYLFAVIDVCSRKIVGFDIAHSEDRYSIMQALKMAVMSEGHLPAEIVSDNFSANKTEEIIELKAQMEKLSVYWRHSKVRNAKDKSYIERFFGAFQSVECALYDDYIGEGIKSKRLNARPNDDFLAEIARKRTVTTKEMMHRISVMIATYNQRSLGEKKAPSTVYRGMPKPKAVEMDAVKTALMFWTKTKHTIKRGMVKLKYRKTEYCYEIHQHELKATLQGVRVAVRYDPNDLDTVMLFDLEHDTPICECRKAVDIHMSVADRDENEELKTAIIEAKNKSYNNFLKEQTEDIIDKGLRAINKDELEIAHPLSLDKNTVNAEETKLHNLFLQQKNISKDDEEERNFKPIKVITRKGVNPDAHERLLQKKEPLKLGSLKVVGKPNQK</sequence>
<dbReference type="EMBL" id="JAJGMW010000003">
    <property type="protein sequence ID" value="MCC4211707.1"/>
    <property type="molecule type" value="Genomic_DNA"/>
</dbReference>
<evidence type="ECO:0000313" key="2">
    <source>
        <dbReference type="EMBL" id="MCC4211707.1"/>
    </source>
</evidence>
<dbReference type="InterPro" id="IPR036397">
    <property type="entry name" value="RNaseH_sf"/>
</dbReference>
<dbReference type="Proteomes" id="UP001197770">
    <property type="component" value="Unassembled WGS sequence"/>
</dbReference>
<protein>
    <submittedName>
        <fullName evidence="2">DDE-type integrase/transposase/recombinase</fullName>
    </submittedName>
</protein>
<evidence type="ECO:0000259" key="1">
    <source>
        <dbReference type="PROSITE" id="PS50994"/>
    </source>
</evidence>
<name>A0ABS8GNX4_9FLAO</name>
<keyword evidence="3" id="KW-1185">Reference proteome</keyword>
<gene>
    <name evidence="2" type="ORF">LLW17_03170</name>
</gene>
<feature type="domain" description="Integrase catalytic" evidence="1">
    <location>
        <begin position="303"/>
        <end position="508"/>
    </location>
</feature>
<proteinExistence type="predicted"/>
<accession>A0ABS8GNX4</accession>
<dbReference type="Pfam" id="PF00665">
    <property type="entry name" value="rve"/>
    <property type="match status" value="1"/>
</dbReference>
<dbReference type="InterPro" id="IPR012337">
    <property type="entry name" value="RNaseH-like_sf"/>
</dbReference>
<dbReference type="Pfam" id="PF09299">
    <property type="entry name" value="Mu-transpos_C"/>
    <property type="match status" value="1"/>
</dbReference>
<dbReference type="RefSeq" id="WP_228228817.1">
    <property type="nucleotide sequence ID" value="NZ_JAJGMW010000003.1"/>
</dbReference>
<organism evidence="2 3">
    <name type="scientific">Leeuwenhoekiella parthenopeia</name>
    <dbReference type="NCBI Taxonomy" id="2890320"/>
    <lineage>
        <taxon>Bacteria</taxon>
        <taxon>Pseudomonadati</taxon>
        <taxon>Bacteroidota</taxon>
        <taxon>Flavobacteriia</taxon>
        <taxon>Flavobacteriales</taxon>
        <taxon>Flavobacteriaceae</taxon>
        <taxon>Leeuwenhoekiella</taxon>
    </lineage>
</organism>
<dbReference type="PROSITE" id="PS50994">
    <property type="entry name" value="INTEGRASE"/>
    <property type="match status" value="1"/>
</dbReference>